<accession>A0A1H1C8E9</accession>
<name>A0A1H1C8E9_NATTX</name>
<dbReference type="AlphaFoldDB" id="A0A1H1C8E9"/>
<gene>
    <name evidence="2" type="ORF">SAMN04489842_1308</name>
</gene>
<organism evidence="2 3">
    <name type="scientific">Natronobacterium texcoconense</name>
    <dbReference type="NCBI Taxonomy" id="1095778"/>
    <lineage>
        <taxon>Archaea</taxon>
        <taxon>Methanobacteriati</taxon>
        <taxon>Methanobacteriota</taxon>
        <taxon>Stenosarchaea group</taxon>
        <taxon>Halobacteria</taxon>
        <taxon>Halobacteriales</taxon>
        <taxon>Natrialbaceae</taxon>
        <taxon>Natronobacterium</taxon>
    </lineage>
</organism>
<feature type="transmembrane region" description="Helical" evidence="1">
    <location>
        <begin position="48"/>
        <end position="76"/>
    </location>
</feature>
<reference evidence="3" key="1">
    <citation type="submission" date="2016-10" db="EMBL/GenBank/DDBJ databases">
        <authorList>
            <person name="Varghese N."/>
            <person name="Submissions S."/>
        </authorList>
    </citation>
    <scope>NUCLEOTIDE SEQUENCE [LARGE SCALE GENOMIC DNA]</scope>
    <source>
        <strain evidence="3">DSM 24767</strain>
    </source>
</reference>
<keyword evidence="1" id="KW-0472">Membrane</keyword>
<sequence length="124" mass="12940">MDLEPLRSRPPGVVAVVLLTVVFAIGQASASFFAILGSPHPAGQGEFVSAMAGFVVAYLLWRGYFAGWIAAVILYAALSVDLVIGATVFGLTGVPLFVLPIAAFAYLLVARTQFYGPSTESSAT</sequence>
<dbReference type="OrthoDB" id="380322at2157"/>
<dbReference type="RefSeq" id="WP_090378986.1">
    <property type="nucleotide sequence ID" value="NZ_FNLC01000001.1"/>
</dbReference>
<keyword evidence="3" id="KW-1185">Reference proteome</keyword>
<evidence type="ECO:0000313" key="2">
    <source>
        <dbReference type="EMBL" id="SDQ60379.1"/>
    </source>
</evidence>
<feature type="transmembrane region" description="Helical" evidence="1">
    <location>
        <begin position="12"/>
        <end position="36"/>
    </location>
</feature>
<protein>
    <submittedName>
        <fullName evidence="2">Uncharacterized protein</fullName>
    </submittedName>
</protein>
<evidence type="ECO:0000256" key="1">
    <source>
        <dbReference type="SAM" id="Phobius"/>
    </source>
</evidence>
<keyword evidence="1" id="KW-0812">Transmembrane</keyword>
<proteinExistence type="predicted"/>
<evidence type="ECO:0000313" key="3">
    <source>
        <dbReference type="Proteomes" id="UP000198848"/>
    </source>
</evidence>
<keyword evidence="1" id="KW-1133">Transmembrane helix</keyword>
<feature type="transmembrane region" description="Helical" evidence="1">
    <location>
        <begin position="82"/>
        <end position="109"/>
    </location>
</feature>
<dbReference type="Proteomes" id="UP000198848">
    <property type="component" value="Unassembled WGS sequence"/>
</dbReference>
<dbReference type="EMBL" id="FNLC01000001">
    <property type="protein sequence ID" value="SDQ60379.1"/>
    <property type="molecule type" value="Genomic_DNA"/>
</dbReference>